<dbReference type="EMBL" id="MN740593">
    <property type="protein sequence ID" value="QHS77707.1"/>
    <property type="molecule type" value="Genomic_DNA"/>
</dbReference>
<proteinExistence type="predicted"/>
<sequence length="136" mass="16079">MTIGCYPNKEYKFQINSFITKHYSNLEQVKNISMIMHSYAAFVFESENIMVKQPLEKMREIIIGETEVKVINPKSTYEKQSDYEKLHEEFIKCPQNEIDYFGISLHEETLIIKITEEFKLIHKNTDGLEFNCTKVV</sequence>
<dbReference type="AlphaFoldDB" id="A0A6C0AD82"/>
<protein>
    <submittedName>
        <fullName evidence="1">Uncharacterized protein</fullName>
    </submittedName>
</protein>
<accession>A0A6C0AD82</accession>
<organism evidence="1">
    <name type="scientific">viral metagenome</name>
    <dbReference type="NCBI Taxonomy" id="1070528"/>
    <lineage>
        <taxon>unclassified sequences</taxon>
        <taxon>metagenomes</taxon>
        <taxon>organismal metagenomes</taxon>
    </lineage>
</organism>
<evidence type="ECO:0000313" key="1">
    <source>
        <dbReference type="EMBL" id="QHS77707.1"/>
    </source>
</evidence>
<reference evidence="1" key="1">
    <citation type="journal article" date="2020" name="Nature">
        <title>Giant virus diversity and host interactions through global metagenomics.</title>
        <authorList>
            <person name="Schulz F."/>
            <person name="Roux S."/>
            <person name="Paez-Espino D."/>
            <person name="Jungbluth S."/>
            <person name="Walsh D.A."/>
            <person name="Denef V.J."/>
            <person name="McMahon K.D."/>
            <person name="Konstantinidis K.T."/>
            <person name="Eloe-Fadrosh E.A."/>
            <person name="Kyrpides N.C."/>
            <person name="Woyke T."/>
        </authorList>
    </citation>
    <scope>NUCLEOTIDE SEQUENCE</scope>
    <source>
        <strain evidence="1">GVMAG-S-1021933-23</strain>
    </source>
</reference>
<name>A0A6C0AD82_9ZZZZ</name>